<name>Q3C2F5_9ACTN</name>
<gene>
    <name evidence="3" type="primary">godF</name>
</gene>
<feature type="region of interest" description="Disordered" evidence="2">
    <location>
        <begin position="220"/>
        <end position="239"/>
    </location>
</feature>
<reference evidence="3" key="1">
    <citation type="journal article" date="2005" name="Microbiology (Mosc.)">
        <title>Cloning and characterization of goadsporin biosynthetic gene cluster from Streptomyces sp. TP-A0584.</title>
        <authorList>
            <person name="Onaka H."/>
            <person name="Nakaho M."/>
            <person name="Hayashi K."/>
            <person name="Igarashi Y."/>
            <person name="Furumai T."/>
        </authorList>
    </citation>
    <scope>NUCLEOTIDE SEQUENCE</scope>
    <source>
        <strain evidence="3">TP-A0584</strain>
    </source>
</reference>
<organism evidence="3">
    <name type="scientific">Streptomyces sp. TP-A0584</name>
    <dbReference type="NCBI Taxonomy" id="314563"/>
    <lineage>
        <taxon>Bacteria</taxon>
        <taxon>Bacillati</taxon>
        <taxon>Actinomycetota</taxon>
        <taxon>Actinomycetes</taxon>
        <taxon>Kitasatosporales</taxon>
        <taxon>Streptomycetaceae</taxon>
        <taxon>Streptomyces</taxon>
    </lineage>
</organism>
<evidence type="ECO:0000313" key="3">
    <source>
        <dbReference type="EMBL" id="BAE46921.1"/>
    </source>
</evidence>
<reference evidence="3" key="2">
    <citation type="journal article" date="2006" name="Nihon Hosenkin Gakkaishi">
        <title>Biosynthesis of heterocyclic antibiotics in actinomycetes and an approach to synthesize the natural compounds.</title>
        <authorList>
            <person name="Onaka H."/>
        </authorList>
    </citation>
    <scope>NUCLEOTIDE SEQUENCE</scope>
    <source>
        <strain evidence="3">TP-A0584</strain>
    </source>
</reference>
<proteinExistence type="predicted"/>
<feature type="coiled-coil region" evidence="1">
    <location>
        <begin position="127"/>
        <end position="154"/>
    </location>
</feature>
<accession>Q3C2F5</accession>
<dbReference type="AlphaFoldDB" id="Q3C2F5"/>
<protein>
    <submittedName>
        <fullName evidence="3">Goadsporin biosynthetic protein</fullName>
    </submittedName>
</protein>
<evidence type="ECO:0000256" key="2">
    <source>
        <dbReference type="SAM" id="MobiDB-lite"/>
    </source>
</evidence>
<dbReference type="EMBL" id="AB205012">
    <property type="protein sequence ID" value="BAE46921.1"/>
    <property type="molecule type" value="Genomic_DNA"/>
</dbReference>
<evidence type="ECO:0000256" key="1">
    <source>
        <dbReference type="SAM" id="Coils"/>
    </source>
</evidence>
<keyword evidence="1" id="KW-0175">Coiled coil</keyword>
<sequence>MTSPAAMDLGTVPVSSGTALVAPFLLARTCALPISLLKDTVAPDVAALVRSAVTLRARAAAMAAPLADDLSRHVPVVDTETRRALLKVRRDVFNGRHTPATRRAISLISAHLDEQSRAAVLEWKEVHRLARVAVEEAANALERHEKQAGDALMRALGHETVAPSLAMASGDFTRRLLAHMPGKAVSYRSRLGRSAVHYVARATVKPSPFSGLTTIGLLETDGGPKGARRGDAVHGGTDDSAVMDTAARRASGTPGSISVFTSLRAAALELLQSLGHDPGLAAVLPVRLNAGITEVDGELFCSVSHFTCVDGFFTRGDEIVSIEGYRELVATLPRRTQTLRDMGRLLGDDGQELALHLLDIGILQPIAPWEPSERDHFGQFARWLAAVHPATGAPTNDTGRISDQVARLARAATEIGAGTMGAAERLQLMDHAARTTREVLGMASPTGQEPLWAKEVSPFHETVMEKLTELPSQEQAATADALRSAAVGLAPFMRISPLYSAMVDCFVATYGTGGVCRDVLSFLYRVALRVDASTAFSPQAATAARRLQDRLGFEGAGTVGGAHATLYFQVPDEPAAPAHSDGDTPAVRLVINNVQSGTAGVLTRWTDNDLLGPRLTDSLRAWIDARYPGCEVLQLSAFSDWSEMQRPSPTLGPYLAWPSDIPGNGRAMELSQLKLRHDPATGTLQLSGHDGRPTAAHYVGTVPHLLLKGPVGLLVLLSNPWVITGRVDREYRFHNQLATTEKPEILPRIVSDGIVWARRRWRIRPTDVPRPETGERDVEYLLRLEGWRTQLGLPAEIYVAQVTPTAMGLRRKKPQWVHFEHPYSLWAAFTHLDPHCVEVDISEALPATGGSPSNHRVRELMGLVAFV</sequence>
<dbReference type="SMR" id="Q3C2F5"/>